<dbReference type="GO" id="GO:0005737">
    <property type="term" value="C:cytoplasm"/>
    <property type="evidence" value="ECO:0000318"/>
    <property type="project" value="GO_Central"/>
</dbReference>
<evidence type="ECO:0000256" key="2">
    <source>
        <dbReference type="ARBA" id="ARBA00007365"/>
    </source>
</evidence>
<dbReference type="OrthoDB" id="193499at2759"/>
<dbReference type="GeneID" id="112284518"/>
<dbReference type="InterPro" id="IPR029000">
    <property type="entry name" value="Cyclophilin-like_dom_sf"/>
</dbReference>
<accession>A0A2K1KAM7</accession>
<dbReference type="Gramene" id="Pp3c7_6420V3.2">
    <property type="protein sequence ID" value="Pp3c7_6420V3.2"/>
    <property type="gene ID" value="Pp3c7_6420"/>
</dbReference>
<comment type="function">
    <text evidence="5">PPIases accelerate the folding of proteins. It catalyzes the cis-trans isomerization of proline imidic peptide bonds in oligopeptides.</text>
</comment>
<name>A0A2K1KAM7_PHYPA</name>
<dbReference type="AlphaFoldDB" id="A0A2K1KAM7"/>
<evidence type="ECO:0000256" key="5">
    <source>
        <dbReference type="RuleBase" id="RU363019"/>
    </source>
</evidence>
<keyword evidence="4 5" id="KW-0413">Isomerase</keyword>
<evidence type="ECO:0000256" key="4">
    <source>
        <dbReference type="ARBA" id="ARBA00023235"/>
    </source>
</evidence>
<reference evidence="8" key="3">
    <citation type="submission" date="2020-12" db="UniProtKB">
        <authorList>
            <consortium name="EnsemblPlants"/>
        </authorList>
    </citation>
    <scope>IDENTIFICATION</scope>
</reference>
<evidence type="ECO:0000256" key="3">
    <source>
        <dbReference type="ARBA" id="ARBA00023110"/>
    </source>
</evidence>
<dbReference type="PROSITE" id="PS00170">
    <property type="entry name" value="CSA_PPIASE_1"/>
    <property type="match status" value="1"/>
</dbReference>
<dbReference type="Pfam" id="PF00160">
    <property type="entry name" value="Pro_isomerase"/>
    <property type="match status" value="1"/>
</dbReference>
<proteinExistence type="inferred from homology"/>
<dbReference type="RefSeq" id="XP_024380162.1">
    <property type="nucleotide sequence ID" value="XM_024524394.2"/>
</dbReference>
<dbReference type="Gene3D" id="2.40.100.10">
    <property type="entry name" value="Cyclophilin-like"/>
    <property type="match status" value="1"/>
</dbReference>
<dbReference type="RefSeq" id="XP_073391417.1">
    <property type="nucleotide sequence ID" value="XM_073535316.1"/>
</dbReference>
<evidence type="ECO:0000259" key="6">
    <source>
        <dbReference type="PROSITE" id="PS50072"/>
    </source>
</evidence>
<dbReference type="STRING" id="3218.A0A2K1KAM7"/>
<dbReference type="InterPro" id="IPR020892">
    <property type="entry name" value="Cyclophilin-type_PPIase_CS"/>
</dbReference>
<keyword evidence="9" id="KW-1185">Reference proteome</keyword>
<evidence type="ECO:0000256" key="1">
    <source>
        <dbReference type="ARBA" id="ARBA00000971"/>
    </source>
</evidence>
<dbReference type="InterPro" id="IPR002130">
    <property type="entry name" value="Cyclophilin-type_PPIase_dom"/>
</dbReference>
<dbReference type="Proteomes" id="UP000006727">
    <property type="component" value="Chromosome 7"/>
</dbReference>
<dbReference type="Gramene" id="Pp3c7_6420V3.1">
    <property type="protein sequence ID" value="Pp3c7_6420V3.1"/>
    <property type="gene ID" value="Pp3c7_6420"/>
</dbReference>
<dbReference type="KEGG" id="ppp:112284518"/>
<organism evidence="7">
    <name type="scientific">Physcomitrium patens</name>
    <name type="common">Spreading-leaved earth moss</name>
    <name type="synonym">Physcomitrella patens</name>
    <dbReference type="NCBI Taxonomy" id="3218"/>
    <lineage>
        <taxon>Eukaryota</taxon>
        <taxon>Viridiplantae</taxon>
        <taxon>Streptophyta</taxon>
        <taxon>Embryophyta</taxon>
        <taxon>Bryophyta</taxon>
        <taxon>Bryophytina</taxon>
        <taxon>Bryopsida</taxon>
        <taxon>Funariidae</taxon>
        <taxon>Funariales</taxon>
        <taxon>Funariaceae</taxon>
        <taxon>Physcomitrium</taxon>
    </lineage>
</organism>
<keyword evidence="3 5" id="KW-0697">Rotamase</keyword>
<feature type="domain" description="PPIase cyclophilin-type" evidence="6">
    <location>
        <begin position="10"/>
        <end position="174"/>
    </location>
</feature>
<dbReference type="GO" id="GO:0016018">
    <property type="term" value="F:cyclosporin A binding"/>
    <property type="evidence" value="ECO:0000318"/>
    <property type="project" value="GO_Central"/>
</dbReference>
<dbReference type="EMBL" id="ABEU02000007">
    <property type="protein sequence ID" value="PNR50835.1"/>
    <property type="molecule type" value="Genomic_DNA"/>
</dbReference>
<dbReference type="EnsemblPlants" id="Pp3c7_6420V3.4">
    <property type="protein sequence ID" value="Pp3c7_6420V3.4"/>
    <property type="gene ID" value="Pp3c7_6420"/>
</dbReference>
<reference evidence="7 9" key="1">
    <citation type="journal article" date="2008" name="Science">
        <title>The Physcomitrella genome reveals evolutionary insights into the conquest of land by plants.</title>
        <authorList>
            <person name="Rensing S."/>
            <person name="Lang D."/>
            <person name="Zimmer A."/>
            <person name="Terry A."/>
            <person name="Salamov A."/>
            <person name="Shapiro H."/>
            <person name="Nishiyama T."/>
            <person name="Perroud P.-F."/>
            <person name="Lindquist E."/>
            <person name="Kamisugi Y."/>
            <person name="Tanahashi T."/>
            <person name="Sakakibara K."/>
            <person name="Fujita T."/>
            <person name="Oishi K."/>
            <person name="Shin-I T."/>
            <person name="Kuroki Y."/>
            <person name="Toyoda A."/>
            <person name="Suzuki Y."/>
            <person name="Hashimoto A."/>
            <person name="Yamaguchi K."/>
            <person name="Sugano A."/>
            <person name="Kohara Y."/>
            <person name="Fujiyama A."/>
            <person name="Anterola A."/>
            <person name="Aoki S."/>
            <person name="Ashton N."/>
            <person name="Barbazuk W.B."/>
            <person name="Barker E."/>
            <person name="Bennetzen J."/>
            <person name="Bezanilla M."/>
            <person name="Blankenship R."/>
            <person name="Cho S.H."/>
            <person name="Dutcher S."/>
            <person name="Estelle M."/>
            <person name="Fawcett J.A."/>
            <person name="Gundlach H."/>
            <person name="Hanada K."/>
            <person name="Heyl A."/>
            <person name="Hicks K.A."/>
            <person name="Hugh J."/>
            <person name="Lohr M."/>
            <person name="Mayer K."/>
            <person name="Melkozernov A."/>
            <person name="Murata T."/>
            <person name="Nelson D."/>
            <person name="Pils B."/>
            <person name="Prigge M."/>
            <person name="Reiss B."/>
            <person name="Renner T."/>
            <person name="Rombauts S."/>
            <person name="Rushton P."/>
            <person name="Sanderfoot A."/>
            <person name="Schween G."/>
            <person name="Shiu S.-H."/>
            <person name="Stueber K."/>
            <person name="Theodoulou F.L."/>
            <person name="Tu H."/>
            <person name="Van de Peer Y."/>
            <person name="Verrier P.J."/>
            <person name="Waters E."/>
            <person name="Wood A."/>
            <person name="Yang L."/>
            <person name="Cove D."/>
            <person name="Cuming A."/>
            <person name="Hasebe M."/>
            <person name="Lucas S."/>
            <person name="Mishler D.B."/>
            <person name="Reski R."/>
            <person name="Grigoriev I."/>
            <person name="Quatrano R.S."/>
            <person name="Boore J.L."/>
        </authorList>
    </citation>
    <scope>NUCLEOTIDE SEQUENCE [LARGE SCALE GENOMIC DNA]</scope>
    <source>
        <strain evidence="8 9">cv. Gransden 2004</strain>
    </source>
</reference>
<evidence type="ECO:0000313" key="8">
    <source>
        <dbReference type="EnsemblPlants" id="Pp3c7_6420V3.1"/>
    </source>
</evidence>
<dbReference type="SUPFAM" id="SSF50891">
    <property type="entry name" value="Cyclophilin-like"/>
    <property type="match status" value="1"/>
</dbReference>
<dbReference type="EnsemblPlants" id="Pp3c7_6420V3.1">
    <property type="protein sequence ID" value="Pp3c7_6420V3.1"/>
    <property type="gene ID" value="Pp3c7_6420"/>
</dbReference>
<dbReference type="Gramene" id="Pp3c7_6420V3.4">
    <property type="protein sequence ID" value="Pp3c7_6420V3.4"/>
    <property type="gene ID" value="Pp3c7_6420"/>
</dbReference>
<dbReference type="PROSITE" id="PS50072">
    <property type="entry name" value="CSA_PPIASE_2"/>
    <property type="match status" value="1"/>
</dbReference>
<evidence type="ECO:0000313" key="9">
    <source>
        <dbReference type="Proteomes" id="UP000006727"/>
    </source>
</evidence>
<reference evidence="7 9" key="2">
    <citation type="journal article" date="2018" name="Plant J.">
        <title>The Physcomitrella patens chromosome-scale assembly reveals moss genome structure and evolution.</title>
        <authorList>
            <person name="Lang D."/>
            <person name="Ullrich K.K."/>
            <person name="Murat F."/>
            <person name="Fuchs J."/>
            <person name="Jenkins J."/>
            <person name="Haas F.B."/>
            <person name="Piednoel M."/>
            <person name="Gundlach H."/>
            <person name="Van Bel M."/>
            <person name="Meyberg R."/>
            <person name="Vives C."/>
            <person name="Morata J."/>
            <person name="Symeonidi A."/>
            <person name="Hiss M."/>
            <person name="Muchero W."/>
            <person name="Kamisugi Y."/>
            <person name="Saleh O."/>
            <person name="Blanc G."/>
            <person name="Decker E.L."/>
            <person name="van Gessel N."/>
            <person name="Grimwood J."/>
            <person name="Hayes R.D."/>
            <person name="Graham S.W."/>
            <person name="Gunter L.E."/>
            <person name="McDaniel S.F."/>
            <person name="Hoernstein S.N.W."/>
            <person name="Larsson A."/>
            <person name="Li F.W."/>
            <person name="Perroud P.F."/>
            <person name="Phillips J."/>
            <person name="Ranjan P."/>
            <person name="Rokshar D.S."/>
            <person name="Rothfels C.J."/>
            <person name="Schneider L."/>
            <person name="Shu S."/>
            <person name="Stevenson D.W."/>
            <person name="Thummler F."/>
            <person name="Tillich M."/>
            <person name="Villarreal Aguilar J.C."/>
            <person name="Widiez T."/>
            <person name="Wong G.K."/>
            <person name="Wymore A."/>
            <person name="Zhang Y."/>
            <person name="Zimmer A.D."/>
            <person name="Quatrano R.S."/>
            <person name="Mayer K.F.X."/>
            <person name="Goodstein D."/>
            <person name="Casacuberta J.M."/>
            <person name="Vandepoele K."/>
            <person name="Reski R."/>
            <person name="Cuming A.C."/>
            <person name="Tuskan G.A."/>
            <person name="Maumus F."/>
            <person name="Salse J."/>
            <person name="Schmutz J."/>
            <person name="Rensing S.A."/>
        </authorList>
    </citation>
    <scope>NUCLEOTIDE SEQUENCE [LARGE SCALE GENOMIC DNA]</scope>
    <source>
        <strain evidence="8 9">cv. Gransden 2004</strain>
    </source>
</reference>
<comment type="catalytic activity">
    <reaction evidence="1 5">
        <text>[protein]-peptidylproline (omega=180) = [protein]-peptidylproline (omega=0)</text>
        <dbReference type="Rhea" id="RHEA:16237"/>
        <dbReference type="Rhea" id="RHEA-COMP:10747"/>
        <dbReference type="Rhea" id="RHEA-COMP:10748"/>
        <dbReference type="ChEBI" id="CHEBI:83833"/>
        <dbReference type="ChEBI" id="CHEBI:83834"/>
        <dbReference type="EC" id="5.2.1.8"/>
    </reaction>
</comment>
<dbReference type="FunFam" id="2.40.100.10:FF:000013">
    <property type="entry name" value="Peptidyl-prolyl cis-trans isomerase"/>
    <property type="match status" value="1"/>
</dbReference>
<dbReference type="GO" id="GO:0003755">
    <property type="term" value="F:peptidyl-prolyl cis-trans isomerase activity"/>
    <property type="evidence" value="ECO:0000318"/>
    <property type="project" value="GO_Central"/>
</dbReference>
<dbReference type="EC" id="5.2.1.8" evidence="5"/>
<dbReference type="EnsemblPlants" id="Pp3c7_6420V3.3">
    <property type="protein sequence ID" value="Pp3c7_6420V3.3"/>
    <property type="gene ID" value="Pp3c7_6420"/>
</dbReference>
<comment type="similarity">
    <text evidence="2 5">Belongs to the cyclophilin-type PPIase family.</text>
</comment>
<sequence length="279" mass="30639">MVNPLNPKCFFDIEIEKQYQGRIVMELFADTVPVTAENFRCLCTGERGVGKRGRNLWYRKSMFHRIIPEFMCQGGDFTRGNGRGGESIWGERLPDENFVRKHGGAGVLSMANLHKPHTNNSQFFITMAPCSWLDGSHVVFGQVLEGFAVVQAIAACGSAGGTPSKNVIISHCGELLHSGLCEFRVPCPPYANPLQPLDETVPPAPKPQRGCCGCFPLPVLIPVPGSCFCMQTEHHDFSGKHVVRRPVDLALVEPRQLGPPAPFVHATFVPFSKCGELQP</sequence>
<dbReference type="GO" id="GO:0006457">
    <property type="term" value="P:protein folding"/>
    <property type="evidence" value="ECO:0000318"/>
    <property type="project" value="GO_Central"/>
</dbReference>
<dbReference type="PaxDb" id="3218-PP1S42_264V6.1"/>
<dbReference type="PRINTS" id="PR00153">
    <property type="entry name" value="CSAPPISMRASE"/>
</dbReference>
<protein>
    <recommendedName>
        <fullName evidence="5">Peptidyl-prolyl cis-trans isomerase</fullName>
        <shortName evidence="5">PPIase</shortName>
        <ecNumber evidence="5">5.2.1.8</ecNumber>
    </recommendedName>
</protein>
<dbReference type="Gramene" id="Pp3c7_6420V3.3">
    <property type="protein sequence ID" value="Pp3c7_6420V3.3"/>
    <property type="gene ID" value="Pp3c7_6420"/>
</dbReference>
<evidence type="ECO:0000313" key="7">
    <source>
        <dbReference type="EMBL" id="PNR50835.1"/>
    </source>
</evidence>
<dbReference type="EnsemblPlants" id="Pp3c7_6420V3.2">
    <property type="protein sequence ID" value="Pp3c7_6420V3.2"/>
    <property type="gene ID" value="Pp3c7_6420"/>
</dbReference>
<dbReference type="PANTHER" id="PTHR11071">
    <property type="entry name" value="PEPTIDYL-PROLYL CIS-TRANS ISOMERASE"/>
    <property type="match status" value="1"/>
</dbReference>
<gene>
    <name evidence="8" type="primary">LOC112284518</name>
    <name evidence="7" type="ORF">PHYPA_010021</name>
</gene>
<dbReference type="PANTHER" id="PTHR11071:SF561">
    <property type="entry name" value="PEPTIDYL-PROLYL CIS-TRANS ISOMERASE D-RELATED"/>
    <property type="match status" value="1"/>
</dbReference>